<dbReference type="OrthoDB" id="8890589at2759"/>
<dbReference type="InterPro" id="IPR038050">
    <property type="entry name" value="Neuro_actylchol_rec"/>
</dbReference>
<dbReference type="Gene3D" id="1.20.58.390">
    <property type="entry name" value="Neurotransmitter-gated ion-channel transmembrane domain"/>
    <property type="match status" value="1"/>
</dbReference>
<reference evidence="3" key="1">
    <citation type="submission" date="2020-11" db="EMBL/GenBank/DDBJ databases">
        <authorList>
            <person name="Tran Van P."/>
        </authorList>
    </citation>
    <scope>NUCLEOTIDE SEQUENCE</scope>
</reference>
<feature type="transmembrane region" description="Helical" evidence="2">
    <location>
        <begin position="93"/>
        <end position="112"/>
    </location>
</feature>
<evidence type="ECO:0000313" key="4">
    <source>
        <dbReference type="Proteomes" id="UP000678499"/>
    </source>
</evidence>
<protein>
    <submittedName>
        <fullName evidence="3">Uncharacterized protein</fullName>
    </submittedName>
</protein>
<dbReference type="GO" id="GO:0016020">
    <property type="term" value="C:membrane"/>
    <property type="evidence" value="ECO:0007669"/>
    <property type="project" value="InterPro"/>
</dbReference>
<dbReference type="EMBL" id="OA883691">
    <property type="protein sequence ID" value="CAD7279492.1"/>
    <property type="molecule type" value="Genomic_DNA"/>
</dbReference>
<dbReference type="Proteomes" id="UP000678499">
    <property type="component" value="Unassembled WGS sequence"/>
</dbReference>
<feature type="region of interest" description="Disordered" evidence="1">
    <location>
        <begin position="163"/>
        <end position="193"/>
    </location>
</feature>
<sequence>MQEDFQDKAGNELFFALPANLLLSAEGNESNAYQPFMDPYHQCHSRHRQTQTPEIIRTRNSTCFESTVDAMRSRTPVMKNLFVLKDVSDIDRYSRFIFPASFVVFNIFYWVFYTMKANEMLLGVACLIAAVEFVGESKSVSEEEGTYISDEVRKDLKLAMKCSGSSKPVKKKDDTRGAGEEEDGMDQGIAELL</sequence>
<keyword evidence="4" id="KW-1185">Reference proteome</keyword>
<organism evidence="3">
    <name type="scientific">Notodromas monacha</name>
    <dbReference type="NCBI Taxonomy" id="399045"/>
    <lineage>
        <taxon>Eukaryota</taxon>
        <taxon>Metazoa</taxon>
        <taxon>Ecdysozoa</taxon>
        <taxon>Arthropoda</taxon>
        <taxon>Crustacea</taxon>
        <taxon>Oligostraca</taxon>
        <taxon>Ostracoda</taxon>
        <taxon>Podocopa</taxon>
        <taxon>Podocopida</taxon>
        <taxon>Cypridocopina</taxon>
        <taxon>Cypridoidea</taxon>
        <taxon>Cyprididae</taxon>
        <taxon>Notodromas</taxon>
    </lineage>
</organism>
<proteinExistence type="predicted"/>
<keyword evidence="2" id="KW-1133">Transmembrane helix</keyword>
<accession>A0A7R9GEE1</accession>
<dbReference type="InterPro" id="IPR036719">
    <property type="entry name" value="Neuro-gated_channel_TM_sf"/>
</dbReference>
<dbReference type="GO" id="GO:0006811">
    <property type="term" value="P:monoatomic ion transport"/>
    <property type="evidence" value="ECO:0007669"/>
    <property type="project" value="InterPro"/>
</dbReference>
<keyword evidence="2" id="KW-0472">Membrane</keyword>
<evidence type="ECO:0000256" key="1">
    <source>
        <dbReference type="SAM" id="MobiDB-lite"/>
    </source>
</evidence>
<evidence type="ECO:0000256" key="2">
    <source>
        <dbReference type="SAM" id="Phobius"/>
    </source>
</evidence>
<evidence type="ECO:0000313" key="3">
    <source>
        <dbReference type="EMBL" id="CAD7279492.1"/>
    </source>
</evidence>
<name>A0A7R9GEE1_9CRUS</name>
<gene>
    <name evidence="3" type="ORF">NMOB1V02_LOCUS7164</name>
</gene>
<dbReference type="EMBL" id="CAJPEX010001654">
    <property type="protein sequence ID" value="CAG0919644.1"/>
    <property type="molecule type" value="Genomic_DNA"/>
</dbReference>
<keyword evidence="2" id="KW-0812">Transmembrane</keyword>
<dbReference type="AlphaFoldDB" id="A0A7R9GEE1"/>
<dbReference type="SUPFAM" id="SSF90112">
    <property type="entry name" value="Neurotransmitter-gated ion-channel transmembrane pore"/>
    <property type="match status" value="1"/>
</dbReference>